<dbReference type="RefSeq" id="WP_285187717.1">
    <property type="nucleotide sequence ID" value="NZ_CP126981.1"/>
</dbReference>
<name>A0ABY8VWY4_9MYCO</name>
<keyword evidence="2" id="KW-1185">Reference proteome</keyword>
<proteinExistence type="predicted"/>
<evidence type="ECO:0000313" key="2">
    <source>
        <dbReference type="Proteomes" id="UP001236585"/>
    </source>
</evidence>
<dbReference type="EMBL" id="CP126981">
    <property type="protein sequence ID" value="WIM87811.1"/>
    <property type="molecule type" value="Genomic_DNA"/>
</dbReference>
<reference evidence="1 2" key="1">
    <citation type="journal article" date="2023" name="Microbiol. Resour. Announc.">
        <title>Complete Genome Sequence of Mycobacterium wuenschmanii, a novel Nontuberculous Mycobacterium Isolated from a captive population of Amazon Milk Frogs.</title>
        <authorList>
            <person name="Hicks J."/>
            <person name="Zeineldin M."/>
            <person name="Ward H."/>
            <person name="Wuenschmann A."/>
            <person name="Camp P."/>
            <person name="Farrell D."/>
            <person name="Lehman K."/>
            <person name="Thacker T."/>
            <person name="Cuthbert E."/>
        </authorList>
    </citation>
    <scope>NUCLEOTIDE SEQUENCE [LARGE SCALE GENOMIC DNA]</scope>
    <source>
        <strain evidence="1 2">Wuenschmanii</strain>
    </source>
</reference>
<sequence length="124" mass="12717">MVGFDADRVSRTVHHALAGPGGIGLVINVFAGLPGVTHTAAKRGMFKSQPARLQIGDWRYEVTTDHRLSAAHVVGGVVIGEEVLLADAVGPHLARSLGQLVARHGSAVVPNIDAAVDALSAGTA</sequence>
<dbReference type="Proteomes" id="UP001236585">
    <property type="component" value="Chromosome"/>
</dbReference>
<gene>
    <name evidence="1" type="ORF">PT015_23775</name>
</gene>
<organism evidence="1 2">
    <name type="scientific">Candidatus Mycobacterium wuenschmannii</name>
    <dbReference type="NCBI Taxonomy" id="3027808"/>
    <lineage>
        <taxon>Bacteria</taxon>
        <taxon>Bacillati</taxon>
        <taxon>Actinomycetota</taxon>
        <taxon>Actinomycetes</taxon>
        <taxon>Mycobacteriales</taxon>
        <taxon>Mycobacteriaceae</taxon>
        <taxon>Mycobacterium</taxon>
    </lineage>
</organism>
<evidence type="ECO:0000313" key="1">
    <source>
        <dbReference type="EMBL" id="WIM87811.1"/>
    </source>
</evidence>
<dbReference type="Pfam" id="PF16817">
    <property type="entry name" value="DUF5073"/>
    <property type="match status" value="1"/>
</dbReference>
<accession>A0ABY8VWY4</accession>
<dbReference type="InterPro" id="IPR031816">
    <property type="entry name" value="DUF5073"/>
</dbReference>
<protein>
    <submittedName>
        <fullName evidence="1">DUF5073 family protein</fullName>
    </submittedName>
</protein>